<dbReference type="KEGG" id="acan:ACA1_091810"/>
<evidence type="ECO:0000313" key="3">
    <source>
        <dbReference type="EMBL" id="ELR12671.1"/>
    </source>
</evidence>
<accession>L8GKG3</accession>
<dbReference type="VEuPathDB" id="AmoebaDB:ACA1_091810"/>
<organism evidence="3 4">
    <name type="scientific">Acanthamoeba castellanii (strain ATCC 30010 / Neff)</name>
    <dbReference type="NCBI Taxonomy" id="1257118"/>
    <lineage>
        <taxon>Eukaryota</taxon>
        <taxon>Amoebozoa</taxon>
        <taxon>Discosea</taxon>
        <taxon>Longamoebia</taxon>
        <taxon>Centramoebida</taxon>
        <taxon>Acanthamoebidae</taxon>
        <taxon>Acanthamoeba</taxon>
    </lineage>
</organism>
<feature type="signal peptide" evidence="2">
    <location>
        <begin position="1"/>
        <end position="24"/>
    </location>
</feature>
<feature type="compositionally biased region" description="Low complexity" evidence="1">
    <location>
        <begin position="38"/>
        <end position="52"/>
    </location>
</feature>
<evidence type="ECO:0008006" key="5">
    <source>
        <dbReference type="Google" id="ProtNLM"/>
    </source>
</evidence>
<evidence type="ECO:0000313" key="4">
    <source>
        <dbReference type="Proteomes" id="UP000011083"/>
    </source>
</evidence>
<feature type="chain" id="PRO_5003989607" description="Secreted protein" evidence="2">
    <location>
        <begin position="25"/>
        <end position="104"/>
    </location>
</feature>
<feature type="region of interest" description="Disordered" evidence="1">
    <location>
        <begin position="25"/>
        <end position="61"/>
    </location>
</feature>
<sequence length="104" mass="10867">MAAVPTFAFAPGCVLMALTTVGLAPAPHSGHRRTTRQAATNPATNPSASPSSAERRKVEPIKGTSAAHNLCTTNATAMSCCLELHHPSAGRIETPLQLLLMYCL</sequence>
<reference evidence="3 4" key="1">
    <citation type="journal article" date="2013" name="Genome Biol.">
        <title>Genome of Acanthamoeba castellanii highlights extensive lateral gene transfer and early evolution of tyrosine kinase signaling.</title>
        <authorList>
            <person name="Clarke M."/>
            <person name="Lohan A.J."/>
            <person name="Liu B."/>
            <person name="Lagkouvardos I."/>
            <person name="Roy S."/>
            <person name="Zafar N."/>
            <person name="Bertelli C."/>
            <person name="Schilde C."/>
            <person name="Kianianmomeni A."/>
            <person name="Burglin T.R."/>
            <person name="Frech C."/>
            <person name="Turcotte B."/>
            <person name="Kopec K.O."/>
            <person name="Synnott J.M."/>
            <person name="Choo C."/>
            <person name="Paponov I."/>
            <person name="Finkler A."/>
            <person name="Soon Heng Tan C."/>
            <person name="Hutchins A.P."/>
            <person name="Weinmeier T."/>
            <person name="Rattei T."/>
            <person name="Chu J.S."/>
            <person name="Gimenez G."/>
            <person name="Irimia M."/>
            <person name="Rigden D.J."/>
            <person name="Fitzpatrick D.A."/>
            <person name="Lorenzo-Morales J."/>
            <person name="Bateman A."/>
            <person name="Chiu C.H."/>
            <person name="Tang P."/>
            <person name="Hegemann P."/>
            <person name="Fromm H."/>
            <person name="Raoult D."/>
            <person name="Greub G."/>
            <person name="Miranda-Saavedra D."/>
            <person name="Chen N."/>
            <person name="Nash P."/>
            <person name="Ginger M.L."/>
            <person name="Horn M."/>
            <person name="Schaap P."/>
            <person name="Caler L."/>
            <person name="Loftus B."/>
        </authorList>
    </citation>
    <scope>NUCLEOTIDE SEQUENCE [LARGE SCALE GENOMIC DNA]</scope>
    <source>
        <strain evidence="3 4">Neff</strain>
    </source>
</reference>
<dbReference type="RefSeq" id="XP_004334684.1">
    <property type="nucleotide sequence ID" value="XM_004334636.1"/>
</dbReference>
<protein>
    <recommendedName>
        <fullName evidence="5">Secreted protein</fullName>
    </recommendedName>
</protein>
<dbReference type="Proteomes" id="UP000011083">
    <property type="component" value="Unassembled WGS sequence"/>
</dbReference>
<proteinExistence type="predicted"/>
<dbReference type="EMBL" id="KB008103">
    <property type="protein sequence ID" value="ELR12671.1"/>
    <property type="molecule type" value="Genomic_DNA"/>
</dbReference>
<dbReference type="AlphaFoldDB" id="L8GKG3"/>
<gene>
    <name evidence="3" type="ORF">ACA1_091810</name>
</gene>
<dbReference type="GeneID" id="14913178"/>
<evidence type="ECO:0000256" key="1">
    <source>
        <dbReference type="SAM" id="MobiDB-lite"/>
    </source>
</evidence>
<name>L8GKG3_ACACF</name>
<keyword evidence="2" id="KW-0732">Signal</keyword>
<evidence type="ECO:0000256" key="2">
    <source>
        <dbReference type="SAM" id="SignalP"/>
    </source>
</evidence>
<keyword evidence="4" id="KW-1185">Reference proteome</keyword>